<dbReference type="Proteomes" id="UP000284361">
    <property type="component" value="Unassembled WGS sequence"/>
</dbReference>
<comment type="caution">
    <text evidence="1">The sequence shown here is derived from an EMBL/GenBank/DDBJ whole genome shotgun (WGS) entry which is preliminary data.</text>
</comment>
<dbReference type="Proteomes" id="UP000284916">
    <property type="component" value="Unassembled WGS sequence"/>
</dbReference>
<proteinExistence type="predicted"/>
<dbReference type="Proteomes" id="UP000260814">
    <property type="component" value="Unassembled WGS sequence"/>
</dbReference>
<evidence type="ECO:0000313" key="1">
    <source>
        <dbReference type="EMBL" id="RGM87917.1"/>
    </source>
</evidence>
<organism evidence="1 4">
    <name type="scientific">Phocaeicola plebeius</name>
    <dbReference type="NCBI Taxonomy" id="310297"/>
    <lineage>
        <taxon>Bacteria</taxon>
        <taxon>Pseudomonadati</taxon>
        <taxon>Bacteroidota</taxon>
        <taxon>Bacteroidia</taxon>
        <taxon>Bacteroidales</taxon>
        <taxon>Bacteroidaceae</taxon>
        <taxon>Phocaeicola</taxon>
    </lineage>
</organism>
<evidence type="ECO:0000313" key="2">
    <source>
        <dbReference type="EMBL" id="RHD50316.1"/>
    </source>
</evidence>
<evidence type="ECO:0000313" key="6">
    <source>
        <dbReference type="Proteomes" id="UP000284916"/>
    </source>
</evidence>
<name>A0A3E4Z5V4_9BACT</name>
<gene>
    <name evidence="3" type="ORF">DW035_04645</name>
    <name evidence="2" type="ORF">DW789_13250</name>
    <name evidence="1" type="ORF">DXB87_12625</name>
</gene>
<dbReference type="EMBL" id="QSTW01000018">
    <property type="protein sequence ID" value="RGM87917.1"/>
    <property type="molecule type" value="Genomic_DNA"/>
</dbReference>
<sequence length="241" mass="26112">MMKRNVYGWILLGLGILCLVSCDEGRIYEAVPATAEGGRTVKFTGKVTGMDTWPSGYTVAVAGFDAKSEYALTSANVMPSQIGEDGTVQVVMSGVTDEVTQIELCVINRIRERVVTFARVDCSETAEDTIRMDVGAQQVGMFQAVQQQVFDSRCASCHGGSTSAAGHLFLTTGKSYEQLVNVPSVVNPEVMRVKPADAENSFLYQVLHENGHVHHDHQDILSAESVLLNLIDDWINGGAKP</sequence>
<dbReference type="EMBL" id="QROI01000005">
    <property type="protein sequence ID" value="RHL17775.1"/>
    <property type="molecule type" value="Genomic_DNA"/>
</dbReference>
<evidence type="ECO:0000313" key="5">
    <source>
        <dbReference type="Proteomes" id="UP000284361"/>
    </source>
</evidence>
<protein>
    <recommendedName>
        <fullName evidence="7">Cytochrome c domain-containing protein</fullName>
    </recommendedName>
</protein>
<evidence type="ECO:0008006" key="7">
    <source>
        <dbReference type="Google" id="ProtNLM"/>
    </source>
</evidence>
<reference evidence="4 5" key="1">
    <citation type="submission" date="2018-08" db="EMBL/GenBank/DDBJ databases">
        <title>A genome reference for cultivated species of the human gut microbiota.</title>
        <authorList>
            <person name="Zou Y."/>
            <person name="Xue W."/>
            <person name="Luo G."/>
        </authorList>
    </citation>
    <scope>NUCLEOTIDE SEQUENCE [LARGE SCALE GENOMIC DNA]</scope>
    <source>
        <strain evidence="3 6">AF39-11</strain>
        <strain evidence="2 5">AM31-10</strain>
        <strain evidence="1 4">OM06-2</strain>
    </source>
</reference>
<accession>A0A3E4Z5V4</accession>
<dbReference type="AlphaFoldDB" id="A0A3E4Z5V4"/>
<dbReference type="EMBL" id="QSJG01000034">
    <property type="protein sequence ID" value="RHD50316.1"/>
    <property type="molecule type" value="Genomic_DNA"/>
</dbReference>
<evidence type="ECO:0000313" key="4">
    <source>
        <dbReference type="Proteomes" id="UP000260814"/>
    </source>
</evidence>
<evidence type="ECO:0000313" key="3">
    <source>
        <dbReference type="EMBL" id="RHL17775.1"/>
    </source>
</evidence>
<dbReference type="RefSeq" id="WP_117702452.1">
    <property type="nucleotide sequence ID" value="NZ_DBFVRS010000063.1"/>
</dbReference>